<feature type="region of interest" description="Disordered" evidence="1">
    <location>
        <begin position="115"/>
        <end position="244"/>
    </location>
</feature>
<dbReference type="Pfam" id="PF12273">
    <property type="entry name" value="RCR"/>
    <property type="match status" value="1"/>
</dbReference>
<evidence type="ECO:0000313" key="3">
    <source>
        <dbReference type="EMBL" id="EDK37696.1"/>
    </source>
</evidence>
<dbReference type="HOGENOM" id="CLU_078289_1_1_1"/>
<feature type="compositionally biased region" description="Pro residues" evidence="1">
    <location>
        <begin position="207"/>
        <end position="216"/>
    </location>
</feature>
<keyword evidence="2" id="KW-0472">Membrane</keyword>
<dbReference type="PANTHER" id="PTHR28187:SF1">
    <property type="entry name" value="PROTEIN RCR1-RELATED"/>
    <property type="match status" value="1"/>
</dbReference>
<reference evidence="3 4" key="1">
    <citation type="journal article" date="2009" name="Nature">
        <title>Evolution of pathogenicity and sexual reproduction in eight Candida genomes.</title>
        <authorList>
            <person name="Butler G."/>
            <person name="Rasmussen M.D."/>
            <person name="Lin M.F."/>
            <person name="Santos M.A."/>
            <person name="Sakthikumar S."/>
            <person name="Munro C.A."/>
            <person name="Rheinbay E."/>
            <person name="Grabherr M."/>
            <person name="Forche A."/>
            <person name="Reedy J.L."/>
            <person name="Agrafioti I."/>
            <person name="Arnaud M.B."/>
            <person name="Bates S."/>
            <person name="Brown A.J."/>
            <person name="Brunke S."/>
            <person name="Costanzo M.C."/>
            <person name="Fitzpatrick D.A."/>
            <person name="de Groot P.W."/>
            <person name="Harris D."/>
            <person name="Hoyer L.L."/>
            <person name="Hube B."/>
            <person name="Klis F.M."/>
            <person name="Kodira C."/>
            <person name="Lennard N."/>
            <person name="Logue M.E."/>
            <person name="Martin R."/>
            <person name="Neiman A.M."/>
            <person name="Nikolaou E."/>
            <person name="Quail M.A."/>
            <person name="Quinn J."/>
            <person name="Santos M.C."/>
            <person name="Schmitzberger F.F."/>
            <person name="Sherlock G."/>
            <person name="Shah P."/>
            <person name="Silverstein K.A."/>
            <person name="Skrzypek M.S."/>
            <person name="Soll D."/>
            <person name="Staggs R."/>
            <person name="Stansfield I."/>
            <person name="Stumpf M.P."/>
            <person name="Sudbery P.E."/>
            <person name="Srikantha T."/>
            <person name="Zeng Q."/>
            <person name="Berman J."/>
            <person name="Berriman M."/>
            <person name="Heitman J."/>
            <person name="Gow N.A."/>
            <person name="Lorenz M.C."/>
            <person name="Birren B.W."/>
            <person name="Kellis M."/>
            <person name="Cuomo C.A."/>
        </authorList>
    </citation>
    <scope>NUCLEOTIDE SEQUENCE [LARGE SCALE GENOMIC DNA]</scope>
    <source>
        <strain evidence="4">ATCC 6260 / CBS 566 / DSM 6381 / JCM 1539 / NBRC 10279 / NRRL Y-324</strain>
    </source>
</reference>
<feature type="transmembrane region" description="Helical" evidence="2">
    <location>
        <begin position="26"/>
        <end position="44"/>
    </location>
</feature>
<dbReference type="FunCoup" id="A5DEU3">
    <property type="interactions" value="40"/>
</dbReference>
<organism evidence="3 4">
    <name type="scientific">Meyerozyma guilliermondii (strain ATCC 6260 / CBS 566 / DSM 6381 / JCM 1539 / NBRC 10279 / NRRL Y-324)</name>
    <name type="common">Yeast</name>
    <name type="synonym">Candida guilliermondii</name>
    <dbReference type="NCBI Taxonomy" id="294746"/>
    <lineage>
        <taxon>Eukaryota</taxon>
        <taxon>Fungi</taxon>
        <taxon>Dikarya</taxon>
        <taxon>Ascomycota</taxon>
        <taxon>Saccharomycotina</taxon>
        <taxon>Pichiomycetes</taxon>
        <taxon>Debaryomycetaceae</taxon>
        <taxon>Meyerozyma</taxon>
    </lineage>
</organism>
<evidence type="ECO:0000313" key="4">
    <source>
        <dbReference type="Proteomes" id="UP000001997"/>
    </source>
</evidence>
<accession>A5DEU3</accession>
<dbReference type="InterPro" id="IPR020999">
    <property type="entry name" value="Chitin_synth_reg_RCR"/>
</dbReference>
<proteinExistence type="predicted"/>
<dbReference type="AlphaFoldDB" id="A5DEU3"/>
<evidence type="ECO:0008006" key="5">
    <source>
        <dbReference type="Google" id="ProtNLM"/>
    </source>
</evidence>
<dbReference type="Proteomes" id="UP000001997">
    <property type="component" value="Unassembled WGS sequence"/>
</dbReference>
<sequence>MPSLSAYDLNKRYVYGSSSWGGGARWAFFAIFIAVVIIVILGTFRANKKRTARGIEPIYGTRWMTPPSYFQSQHQYNQPQGRDADMPSAYVPAYSARANEYDMGYYDQDGVFHANPNAKASMPQGSGDANIAPPEQTHQRTTSTATDGVPLSSTVPASGGVTFTDEARQAQRTSEDSLDMYRRPAGVPGAFPSQSMNNGTRESSPEYGPPASPPPDLGSSSRDSALPSFSESPHASSKFGTKEK</sequence>
<evidence type="ECO:0000256" key="2">
    <source>
        <dbReference type="SAM" id="Phobius"/>
    </source>
</evidence>
<protein>
    <recommendedName>
        <fullName evidence="5">Protein RCR2</fullName>
    </recommendedName>
</protein>
<dbReference type="KEGG" id="pgu:PGUG_01794"/>
<dbReference type="EMBL" id="CH408156">
    <property type="protein sequence ID" value="EDK37696.1"/>
    <property type="molecule type" value="Genomic_DNA"/>
</dbReference>
<keyword evidence="4" id="KW-1185">Reference proteome</keyword>
<dbReference type="VEuPathDB" id="FungiDB:PGUG_01794"/>
<feature type="compositionally biased region" description="Polar residues" evidence="1">
    <location>
        <begin position="139"/>
        <end position="156"/>
    </location>
</feature>
<keyword evidence="2" id="KW-0812">Transmembrane</keyword>
<dbReference type="OrthoDB" id="4088875at2759"/>
<feature type="compositionally biased region" description="Polar residues" evidence="1">
    <location>
        <begin position="192"/>
        <end position="202"/>
    </location>
</feature>
<feature type="compositionally biased region" description="Polar residues" evidence="1">
    <location>
        <begin position="218"/>
        <end position="244"/>
    </location>
</feature>
<dbReference type="GO" id="GO:0016192">
    <property type="term" value="P:vesicle-mediated transport"/>
    <property type="evidence" value="ECO:0007669"/>
    <property type="project" value="TreeGrafter"/>
</dbReference>
<keyword evidence="2" id="KW-1133">Transmembrane helix</keyword>
<evidence type="ECO:0000256" key="1">
    <source>
        <dbReference type="SAM" id="MobiDB-lite"/>
    </source>
</evidence>
<feature type="compositionally biased region" description="Basic and acidic residues" evidence="1">
    <location>
        <begin position="165"/>
        <end position="182"/>
    </location>
</feature>
<dbReference type="eggNOG" id="ENOG502S2K8">
    <property type="taxonomic scope" value="Eukaryota"/>
</dbReference>
<dbReference type="RefSeq" id="XP_001486123.1">
    <property type="nucleotide sequence ID" value="XM_001486073.1"/>
</dbReference>
<dbReference type="InParanoid" id="A5DEU3"/>
<dbReference type="GeneID" id="5127924"/>
<gene>
    <name evidence="3" type="ORF">PGUG_01794</name>
</gene>
<dbReference type="PANTHER" id="PTHR28187">
    <property type="entry name" value="PROTEIN RCR1-RELATED"/>
    <property type="match status" value="1"/>
</dbReference>
<dbReference type="OMA" id="QYNQPTR"/>
<name>A5DEU3_PICGU</name>